<evidence type="ECO:0000313" key="1">
    <source>
        <dbReference type="EMBL" id="KKN36497.1"/>
    </source>
</evidence>
<protein>
    <submittedName>
        <fullName evidence="1">Uncharacterized protein</fullName>
    </submittedName>
</protein>
<dbReference type="AlphaFoldDB" id="A0A0F9QHK9"/>
<proteinExistence type="predicted"/>
<comment type="caution">
    <text evidence="1">The sequence shown here is derived from an EMBL/GenBank/DDBJ whole genome shotgun (WGS) entry which is preliminary data.</text>
</comment>
<dbReference type="EMBL" id="LAZR01001962">
    <property type="protein sequence ID" value="KKN36497.1"/>
    <property type="molecule type" value="Genomic_DNA"/>
</dbReference>
<accession>A0A0F9QHK9</accession>
<organism evidence="1">
    <name type="scientific">marine sediment metagenome</name>
    <dbReference type="NCBI Taxonomy" id="412755"/>
    <lineage>
        <taxon>unclassified sequences</taxon>
        <taxon>metagenomes</taxon>
        <taxon>ecological metagenomes</taxon>
    </lineage>
</organism>
<reference evidence="1" key="1">
    <citation type="journal article" date="2015" name="Nature">
        <title>Complex archaea that bridge the gap between prokaryotes and eukaryotes.</title>
        <authorList>
            <person name="Spang A."/>
            <person name="Saw J.H."/>
            <person name="Jorgensen S.L."/>
            <person name="Zaremba-Niedzwiedzka K."/>
            <person name="Martijn J."/>
            <person name="Lind A.E."/>
            <person name="van Eijk R."/>
            <person name="Schleper C."/>
            <person name="Guy L."/>
            <person name="Ettema T.J."/>
        </authorList>
    </citation>
    <scope>NUCLEOTIDE SEQUENCE</scope>
</reference>
<sequence length="284" mass="30373">MGGPFFNSVLLNQGDIYKQYSANQGNKPLGTRGYTKDGRAFRWCKNGGTALAIGRVIQSEAVPGDFSDDISIEAGQGVTSGTTKVAMNWTTALASLGTTADNYKDGYLFVNDGPGEGQMVQILKQEAWTSLTTLSAVSTLQFMPGDEFTTAVTTASELGIVKNLYDDVIIPTNALTGVILGVTPRAVSANYWFWVQTWGPCPYLAFSTGTNIPKVGYPLVAQPSTDADMARMWGEATTKKSSEALSFTTGFRATAILWFRQPLGTVMEVGGNGEFGIVDLKIAP</sequence>
<gene>
    <name evidence="1" type="ORF">LCGC14_0773200</name>
</gene>
<name>A0A0F9QHK9_9ZZZZ</name>